<protein>
    <submittedName>
        <fullName evidence="2">Uncharacterized protein</fullName>
    </submittedName>
</protein>
<dbReference type="EMBL" id="AEYH02001109">
    <property type="protein sequence ID" value="KFG52653.1"/>
    <property type="molecule type" value="Genomic_DNA"/>
</dbReference>
<dbReference type="AlphaFoldDB" id="A0A086L7N5"/>
<accession>A0A086L7N5</accession>
<dbReference type="VEuPathDB" id="ToxoDB:TGFOU_262590"/>
<feature type="compositionally biased region" description="Basic residues" evidence="1">
    <location>
        <begin position="158"/>
        <end position="195"/>
    </location>
</feature>
<feature type="region of interest" description="Disordered" evidence="1">
    <location>
        <begin position="1"/>
        <end position="25"/>
    </location>
</feature>
<dbReference type="Proteomes" id="UP000028838">
    <property type="component" value="Unassembled WGS sequence"/>
</dbReference>
<feature type="compositionally biased region" description="Basic and acidic residues" evidence="1">
    <location>
        <begin position="71"/>
        <end position="123"/>
    </location>
</feature>
<proteinExistence type="predicted"/>
<name>A0A086L7N5_TOXGO</name>
<feature type="compositionally biased region" description="Basic and acidic residues" evidence="1">
    <location>
        <begin position="130"/>
        <end position="157"/>
    </location>
</feature>
<evidence type="ECO:0000313" key="2">
    <source>
        <dbReference type="EMBL" id="KFG52653.1"/>
    </source>
</evidence>
<feature type="compositionally biased region" description="Basic and acidic residues" evidence="1">
    <location>
        <begin position="196"/>
        <end position="214"/>
    </location>
</feature>
<sequence length="238" mass="27519">MSPGQPLAATPRRDTSATPAETDARLVRAGSKDVVFPGLSLGLETYKRSSRERLFEWGEQDCCLVFSLDSSRRDSGCRRRTAEGGTKKSEISPENREVQKNKKQRSDGEGASEKLERRQQGHEKKAKQQNVEKKEEMKSDKKERETKTEKKEKTSEKKGKKREKKRGKKREKSETKRKKSEKKRKKSEKKRKKSEKKREKSEKKREKQEGRQDIDEGETEQRGQSCVADERTDEGSEA</sequence>
<evidence type="ECO:0000313" key="3">
    <source>
        <dbReference type="Proteomes" id="UP000028838"/>
    </source>
</evidence>
<reference evidence="2 3" key="1">
    <citation type="submission" date="2014-07" db="EMBL/GenBank/DDBJ databases">
        <authorList>
            <person name="Sibley D."/>
            <person name="Venepally P."/>
            <person name="Karamycheva S."/>
            <person name="Hadjithomas M."/>
            <person name="Khan A."/>
            <person name="Brunk B."/>
            <person name="Roos D."/>
            <person name="Caler E."/>
            <person name="Lorenzi H."/>
        </authorList>
    </citation>
    <scope>NUCLEOTIDE SEQUENCE [LARGE SCALE GENOMIC DNA]</scope>
    <source>
        <strain evidence="2 3">FOU</strain>
    </source>
</reference>
<feature type="region of interest" description="Disordered" evidence="1">
    <location>
        <begin position="71"/>
        <end position="238"/>
    </location>
</feature>
<feature type="compositionally biased region" description="Basic and acidic residues" evidence="1">
    <location>
        <begin position="228"/>
        <end position="238"/>
    </location>
</feature>
<comment type="caution">
    <text evidence="2">The sequence shown here is derived from an EMBL/GenBank/DDBJ whole genome shotgun (WGS) entry which is preliminary data.</text>
</comment>
<gene>
    <name evidence="2" type="ORF">TGFOU_262590</name>
</gene>
<evidence type="ECO:0000256" key="1">
    <source>
        <dbReference type="SAM" id="MobiDB-lite"/>
    </source>
</evidence>
<organism evidence="2 3">
    <name type="scientific">Toxoplasma gondii FOU</name>
    <dbReference type="NCBI Taxonomy" id="943167"/>
    <lineage>
        <taxon>Eukaryota</taxon>
        <taxon>Sar</taxon>
        <taxon>Alveolata</taxon>
        <taxon>Apicomplexa</taxon>
        <taxon>Conoidasida</taxon>
        <taxon>Coccidia</taxon>
        <taxon>Eucoccidiorida</taxon>
        <taxon>Eimeriorina</taxon>
        <taxon>Sarcocystidae</taxon>
        <taxon>Toxoplasma</taxon>
    </lineage>
</organism>